<accession>A0A2U3PC19</accession>
<dbReference type="CDD" id="cd02440">
    <property type="entry name" value="AdoMet_MTases"/>
    <property type="match status" value="1"/>
</dbReference>
<dbReference type="InterPro" id="IPR029063">
    <property type="entry name" value="SAM-dependent_MTases_sf"/>
</dbReference>
<dbReference type="InterPro" id="IPR052356">
    <property type="entry name" value="Thiol_S-MT"/>
</dbReference>
<keyword evidence="2" id="KW-0489">Methyltransferase</keyword>
<dbReference type="PANTHER" id="PTHR45036">
    <property type="entry name" value="METHYLTRANSFERASE LIKE 7B"/>
    <property type="match status" value="1"/>
</dbReference>
<dbReference type="GO" id="GO:0032259">
    <property type="term" value="P:methylation"/>
    <property type="evidence" value="ECO:0007669"/>
    <property type="project" value="UniProtKB-KW"/>
</dbReference>
<dbReference type="Proteomes" id="UP000240424">
    <property type="component" value="Unassembled WGS sequence"/>
</dbReference>
<dbReference type="EMBL" id="FUEZ01000004">
    <property type="protein sequence ID" value="SPM41286.1"/>
    <property type="molecule type" value="Genomic_DNA"/>
</dbReference>
<dbReference type="Gene3D" id="3.40.50.150">
    <property type="entry name" value="Vaccinia Virus protein VP39"/>
    <property type="match status" value="1"/>
</dbReference>
<organism evidence="2 3">
    <name type="scientific">Mycobacterium numidiamassiliense</name>
    <dbReference type="NCBI Taxonomy" id="1841861"/>
    <lineage>
        <taxon>Bacteria</taxon>
        <taxon>Bacillati</taxon>
        <taxon>Actinomycetota</taxon>
        <taxon>Actinomycetes</taxon>
        <taxon>Mycobacteriales</taxon>
        <taxon>Mycobacteriaceae</taxon>
        <taxon>Mycobacterium</taxon>
    </lineage>
</organism>
<evidence type="ECO:0000313" key="3">
    <source>
        <dbReference type="Proteomes" id="UP000240424"/>
    </source>
</evidence>
<evidence type="ECO:0000313" key="2">
    <source>
        <dbReference type="EMBL" id="SPM41286.1"/>
    </source>
</evidence>
<dbReference type="GO" id="GO:0008757">
    <property type="term" value="F:S-adenosylmethionine-dependent methyltransferase activity"/>
    <property type="evidence" value="ECO:0007669"/>
    <property type="project" value="InterPro"/>
</dbReference>
<dbReference type="InterPro" id="IPR013216">
    <property type="entry name" value="Methyltransf_11"/>
</dbReference>
<evidence type="ECO:0000259" key="1">
    <source>
        <dbReference type="Pfam" id="PF08241"/>
    </source>
</evidence>
<dbReference type="SUPFAM" id="SSF53335">
    <property type="entry name" value="S-adenosyl-L-methionine-dependent methyltransferases"/>
    <property type="match status" value="1"/>
</dbReference>
<feature type="domain" description="Methyltransferase type 11" evidence="1">
    <location>
        <begin position="45"/>
        <end position="137"/>
    </location>
</feature>
<dbReference type="PANTHER" id="PTHR45036:SF1">
    <property type="entry name" value="METHYLTRANSFERASE LIKE 7A"/>
    <property type="match status" value="1"/>
</dbReference>
<gene>
    <name evidence="2" type="ORF">MNAB215_3491</name>
</gene>
<reference evidence="2 3" key="1">
    <citation type="submission" date="2017-01" db="EMBL/GenBank/DDBJ databases">
        <authorList>
            <consortium name="Urmite Genomes"/>
        </authorList>
    </citation>
    <scope>NUCLEOTIDE SEQUENCE [LARGE SCALE GENOMIC DNA]</scope>
    <source>
        <strain evidence="2 3">AB215</strain>
    </source>
</reference>
<proteinExistence type="predicted"/>
<name>A0A2U3PC19_9MYCO</name>
<protein>
    <submittedName>
        <fullName evidence="2">Ubiquinone/menaquinone biosynthesis C-methylase UbiE</fullName>
    </submittedName>
</protein>
<dbReference type="STRING" id="1841861.GCA_900157365_01810"/>
<dbReference type="AlphaFoldDB" id="A0A2U3PC19"/>
<keyword evidence="3" id="KW-1185">Reference proteome</keyword>
<dbReference type="Pfam" id="PF08241">
    <property type="entry name" value="Methyltransf_11"/>
    <property type="match status" value="1"/>
</dbReference>
<keyword evidence="2" id="KW-0830">Ubiquinone</keyword>
<sequence>MTQAAVRSVDHPFFARVWPVAVNHEAPVIRALRQENLVGLSGRVLEVGAGIGTNFPLYPDSVEQVIAIEPEPRLAARARAAAAVTPVPIQVIDATVEEFGTGAQFDAVVCSLVLCSVSDPDGVLRQLMSVLLPGGQLRYLEHVASTGARGRLQRFADATVWPKFLGNCHTHRDTERSIVDAGFEVDNSRREFTLPFLTIRPVVSELALGRARKPLAGVGFTSAGRAAVAAGRAAPGSPARGY</sequence>
<dbReference type="OrthoDB" id="65624at2"/>
<keyword evidence="2" id="KW-0808">Transferase</keyword>